<organism evidence="2 3">
    <name type="scientific">Marinicella litoralis</name>
    <dbReference type="NCBI Taxonomy" id="644220"/>
    <lineage>
        <taxon>Bacteria</taxon>
        <taxon>Pseudomonadati</taxon>
        <taxon>Pseudomonadota</taxon>
        <taxon>Gammaproteobacteria</taxon>
        <taxon>Lysobacterales</taxon>
        <taxon>Marinicellaceae</taxon>
        <taxon>Marinicella</taxon>
    </lineage>
</organism>
<feature type="region of interest" description="Disordered" evidence="1">
    <location>
        <begin position="38"/>
        <end position="60"/>
    </location>
</feature>
<keyword evidence="3" id="KW-1185">Reference proteome</keyword>
<dbReference type="Proteomes" id="UP000295724">
    <property type="component" value="Unassembled WGS sequence"/>
</dbReference>
<dbReference type="RefSeq" id="WP_099017901.1">
    <property type="nucleotide sequence ID" value="NZ_NIHB01000001.1"/>
</dbReference>
<feature type="compositionally biased region" description="Basic residues" evidence="1">
    <location>
        <begin position="46"/>
        <end position="55"/>
    </location>
</feature>
<evidence type="ECO:0000313" key="2">
    <source>
        <dbReference type="EMBL" id="TDR23456.1"/>
    </source>
</evidence>
<evidence type="ECO:0000313" key="3">
    <source>
        <dbReference type="Proteomes" id="UP000295724"/>
    </source>
</evidence>
<accession>A0A4R6XUG3</accession>
<name>A0A4R6XUG3_9GAMM</name>
<gene>
    <name evidence="2" type="ORF">C8D91_0317</name>
</gene>
<dbReference type="AlphaFoldDB" id="A0A4R6XUG3"/>
<dbReference type="OrthoDB" id="9909185at2"/>
<dbReference type="EMBL" id="SNZB01000001">
    <property type="protein sequence ID" value="TDR23456.1"/>
    <property type="molecule type" value="Genomic_DNA"/>
</dbReference>
<reference evidence="2 3" key="1">
    <citation type="submission" date="2019-03" db="EMBL/GenBank/DDBJ databases">
        <title>Genomic Encyclopedia of Type Strains, Phase IV (KMG-IV): sequencing the most valuable type-strain genomes for metagenomic binning, comparative biology and taxonomic classification.</title>
        <authorList>
            <person name="Goeker M."/>
        </authorList>
    </citation>
    <scope>NUCLEOTIDE SEQUENCE [LARGE SCALE GENOMIC DNA]</scope>
    <source>
        <strain evidence="2 3">DSM 25488</strain>
    </source>
</reference>
<sequence>MKKILLILLLILLWVFWPKGNSDHQNTPNVLSKQAADVNKNLKTNTHTKPKNRPKRLNEEPEFVTVQDSMSDKELSYLDIYRMTRLWAQCHQVIYDYQNQPNYDPVARLNLTLSQQHPEQFVQATAPQSKAIQQHANQCIDLLHRLESLNLPHSNITEKQGMDKHNRLKAQLNAYLLAATPKSNKEKAIASVVNLKPEWQQRFQNVLDASKGDETKNAQEIAVIREQLQALRIRRSEINQLIQSTEDQTALKKEYAQTFAEEAVLKETLSSLRLVDPETRTAAIDEFNLVNNQMFNFLNSKDADVFYEAQMTLEQTNRIQYIGHYPYRNIGKGQLKEPFIEYVSPGDVVLQLTGITDVQLFALVINNATQLYLCELGANCGPNSQWIKYHCFDNPALPAAASCDLDLLTFYRDHWMNENQWADVQLLLEIMRGLYEN</sequence>
<protein>
    <submittedName>
        <fullName evidence="2">Uncharacterized protein</fullName>
    </submittedName>
</protein>
<evidence type="ECO:0000256" key="1">
    <source>
        <dbReference type="SAM" id="MobiDB-lite"/>
    </source>
</evidence>
<proteinExistence type="predicted"/>
<comment type="caution">
    <text evidence="2">The sequence shown here is derived from an EMBL/GenBank/DDBJ whole genome shotgun (WGS) entry which is preliminary data.</text>
</comment>